<keyword evidence="4" id="KW-0067">ATP-binding</keyword>
<evidence type="ECO:0000256" key="4">
    <source>
        <dbReference type="ARBA" id="ARBA00022840"/>
    </source>
</evidence>
<dbReference type="PROSITE" id="PS51459">
    <property type="entry name" value="FIDO"/>
    <property type="match status" value="1"/>
</dbReference>
<dbReference type="STRING" id="1183432.AGR3A_pb0011"/>
<dbReference type="Gene3D" id="1.10.3290.10">
    <property type="entry name" value="Fido-like domain"/>
    <property type="match status" value="1"/>
</dbReference>
<evidence type="ECO:0000256" key="2">
    <source>
        <dbReference type="ARBA" id="ARBA00022695"/>
    </source>
</evidence>
<comment type="catalytic activity">
    <reaction evidence="6">
        <text>L-threonyl-[protein] + ATP = 3-O-(5'-adenylyl)-L-threonyl-[protein] + diphosphate</text>
        <dbReference type="Rhea" id="RHEA:54292"/>
        <dbReference type="Rhea" id="RHEA-COMP:11060"/>
        <dbReference type="Rhea" id="RHEA-COMP:13847"/>
        <dbReference type="ChEBI" id="CHEBI:30013"/>
        <dbReference type="ChEBI" id="CHEBI:30616"/>
        <dbReference type="ChEBI" id="CHEBI:33019"/>
        <dbReference type="ChEBI" id="CHEBI:138113"/>
        <dbReference type="EC" id="2.7.7.108"/>
    </reaction>
</comment>
<dbReference type="PANTHER" id="PTHR39560">
    <property type="entry name" value="PROTEIN ADENYLYLTRANSFERASE FIC-RELATED"/>
    <property type="match status" value="1"/>
</dbReference>
<feature type="domain" description="Fido" evidence="9">
    <location>
        <begin position="39"/>
        <end position="212"/>
    </location>
</feature>
<feature type="region of interest" description="Disordered" evidence="8">
    <location>
        <begin position="289"/>
        <end position="330"/>
    </location>
</feature>
<dbReference type="SUPFAM" id="SSF140931">
    <property type="entry name" value="Fic-like"/>
    <property type="match status" value="1"/>
</dbReference>
<dbReference type="PANTHER" id="PTHR39560:SF1">
    <property type="entry name" value="PROTEIN ADENYLYLTRANSFERASE FIC-RELATED"/>
    <property type="match status" value="1"/>
</dbReference>
<dbReference type="GO" id="GO:0005524">
    <property type="term" value="F:ATP binding"/>
    <property type="evidence" value="ECO:0007669"/>
    <property type="project" value="UniProtKB-KW"/>
</dbReference>
<dbReference type="GO" id="GO:0070733">
    <property type="term" value="F:AMPylase activity"/>
    <property type="evidence" value="ECO:0007669"/>
    <property type="project" value="UniProtKB-EC"/>
</dbReference>
<dbReference type="AlphaFoldDB" id="A0A1S7SBN6"/>
<keyword evidence="3" id="KW-0547">Nucleotide-binding</keyword>
<evidence type="ECO:0000313" key="11">
    <source>
        <dbReference type="Proteomes" id="UP000191988"/>
    </source>
</evidence>
<dbReference type="InterPro" id="IPR036597">
    <property type="entry name" value="Fido-like_dom_sf"/>
</dbReference>
<organism evidence="10 11">
    <name type="scientific">Agrobacterium tomkonis CFBP 6623</name>
    <dbReference type="NCBI Taxonomy" id="1183432"/>
    <lineage>
        <taxon>Bacteria</taxon>
        <taxon>Pseudomonadati</taxon>
        <taxon>Pseudomonadota</taxon>
        <taxon>Alphaproteobacteria</taxon>
        <taxon>Hyphomicrobiales</taxon>
        <taxon>Rhizobiaceae</taxon>
        <taxon>Rhizobium/Agrobacterium group</taxon>
        <taxon>Agrobacterium</taxon>
        <taxon>Agrobacterium tumefaciens complex</taxon>
    </lineage>
</organism>
<dbReference type="InterPro" id="IPR003812">
    <property type="entry name" value="Fido"/>
</dbReference>
<dbReference type="Pfam" id="PF02661">
    <property type="entry name" value="Fic"/>
    <property type="match status" value="1"/>
</dbReference>
<evidence type="ECO:0000259" key="9">
    <source>
        <dbReference type="PROSITE" id="PS51459"/>
    </source>
</evidence>
<reference evidence="11" key="1">
    <citation type="submission" date="2016-01" db="EMBL/GenBank/DDBJ databases">
        <authorList>
            <person name="Regsiter A."/>
            <person name="william w."/>
        </authorList>
    </citation>
    <scope>NUCLEOTIDE SEQUENCE [LARGE SCALE GENOMIC DNA]</scope>
    <source>
        <strain evidence="11">CFBP 6623</strain>
    </source>
</reference>
<accession>A0A1S7SBN6</accession>
<evidence type="ECO:0000256" key="7">
    <source>
        <dbReference type="ARBA" id="ARBA00048696"/>
    </source>
</evidence>
<dbReference type="Proteomes" id="UP000191988">
    <property type="component" value="Unassembled WGS sequence"/>
</dbReference>
<dbReference type="GO" id="GO:0051302">
    <property type="term" value="P:regulation of cell division"/>
    <property type="evidence" value="ECO:0007669"/>
    <property type="project" value="TreeGrafter"/>
</dbReference>
<feature type="compositionally biased region" description="Basic and acidic residues" evidence="8">
    <location>
        <begin position="315"/>
        <end position="330"/>
    </location>
</feature>
<dbReference type="EMBL" id="FBWK01000073">
    <property type="protein sequence ID" value="CUX65783.1"/>
    <property type="molecule type" value="Genomic_DNA"/>
</dbReference>
<evidence type="ECO:0000256" key="5">
    <source>
        <dbReference type="ARBA" id="ARBA00034531"/>
    </source>
</evidence>
<gene>
    <name evidence="10" type="ORF">AGR3A_pb0011</name>
</gene>
<dbReference type="EC" id="2.7.7.108" evidence="5"/>
<keyword evidence="1" id="KW-0808">Transferase</keyword>
<keyword evidence="2" id="KW-0548">Nucleotidyltransferase</keyword>
<sequence>MNQPKSGKPLSAEQRQALEATHTWQRVVELRLDPVRGNFDASHLKEVNRRIFQDLPGLGFDDVTPGEYRPAVAAGNDWIKTRSLETVAAPSNVAYSRMDKAAQARLDDVLKGANPAELSKLKPAEFTKAIGKLYSEVDYIHPFSDGNSRTLREFTRELAEASGYTLDWDRFGKSPGGRDVLYIARDLSVNELALPHIQHAGTKRDVVLSMDQFESNRALPDLLRDAIRPSRAIAFEQMPEADAIELHPELREAYKTMRTAAQYFETKMPDDAAAQRNALLTVRKHVQAKLDQGETKDFRQSPDERQKGNATPAKQTDRTRAGQQGPEHER</sequence>
<comment type="catalytic activity">
    <reaction evidence="7">
        <text>L-tyrosyl-[protein] + ATP = O-(5'-adenylyl)-L-tyrosyl-[protein] + diphosphate</text>
        <dbReference type="Rhea" id="RHEA:54288"/>
        <dbReference type="Rhea" id="RHEA-COMP:10136"/>
        <dbReference type="Rhea" id="RHEA-COMP:13846"/>
        <dbReference type="ChEBI" id="CHEBI:30616"/>
        <dbReference type="ChEBI" id="CHEBI:33019"/>
        <dbReference type="ChEBI" id="CHEBI:46858"/>
        <dbReference type="ChEBI" id="CHEBI:83624"/>
        <dbReference type="EC" id="2.7.7.108"/>
    </reaction>
</comment>
<keyword evidence="11" id="KW-1185">Reference proteome</keyword>
<evidence type="ECO:0000313" key="10">
    <source>
        <dbReference type="EMBL" id="CUX65783.1"/>
    </source>
</evidence>
<protein>
    <recommendedName>
        <fullName evidence="5">protein adenylyltransferase</fullName>
        <ecNumber evidence="5">2.7.7.108</ecNumber>
    </recommendedName>
</protein>
<proteinExistence type="predicted"/>
<name>A0A1S7SBN6_9HYPH</name>
<evidence type="ECO:0000256" key="1">
    <source>
        <dbReference type="ARBA" id="ARBA00022679"/>
    </source>
</evidence>
<feature type="compositionally biased region" description="Basic and acidic residues" evidence="8">
    <location>
        <begin position="291"/>
        <end position="307"/>
    </location>
</feature>
<dbReference type="RefSeq" id="WP_080843383.1">
    <property type="nucleotide sequence ID" value="NZ_LT009726.1"/>
</dbReference>
<evidence type="ECO:0000256" key="3">
    <source>
        <dbReference type="ARBA" id="ARBA00022741"/>
    </source>
</evidence>
<evidence type="ECO:0000256" key="6">
    <source>
        <dbReference type="ARBA" id="ARBA00047939"/>
    </source>
</evidence>
<evidence type="ECO:0000256" key="8">
    <source>
        <dbReference type="SAM" id="MobiDB-lite"/>
    </source>
</evidence>